<feature type="domain" description="Protein kinase" evidence="11">
    <location>
        <begin position="189"/>
        <end position="297"/>
    </location>
</feature>
<evidence type="ECO:0000256" key="2">
    <source>
        <dbReference type="ARBA" id="ARBA00022527"/>
    </source>
</evidence>
<dbReference type="Pfam" id="PF00069">
    <property type="entry name" value="Pkinase"/>
    <property type="match status" value="1"/>
</dbReference>
<keyword evidence="3" id="KW-0808">Transferase</keyword>
<reference evidence="12" key="1">
    <citation type="submission" date="2023-10" db="EMBL/GenBank/DDBJ databases">
        <authorList>
            <person name="Chen Y."/>
            <person name="Shah S."/>
            <person name="Dougan E. K."/>
            <person name="Thang M."/>
            <person name="Chan C."/>
        </authorList>
    </citation>
    <scope>NUCLEOTIDE SEQUENCE [LARGE SCALE GENOMIC DNA]</scope>
</reference>
<gene>
    <name evidence="12" type="ORF">PCOR1329_LOCUS65530</name>
</gene>
<evidence type="ECO:0000256" key="6">
    <source>
        <dbReference type="ARBA" id="ARBA00022840"/>
    </source>
</evidence>
<evidence type="ECO:0000256" key="9">
    <source>
        <dbReference type="PROSITE-ProRule" id="PRU10141"/>
    </source>
</evidence>
<evidence type="ECO:0000313" key="12">
    <source>
        <dbReference type="EMBL" id="CAK0883284.1"/>
    </source>
</evidence>
<dbReference type="EC" id="2.7.11.1" evidence="1"/>
<evidence type="ECO:0000256" key="1">
    <source>
        <dbReference type="ARBA" id="ARBA00012513"/>
    </source>
</evidence>
<evidence type="ECO:0000259" key="11">
    <source>
        <dbReference type="PROSITE" id="PS50011"/>
    </source>
</evidence>
<dbReference type="Proteomes" id="UP001189429">
    <property type="component" value="Unassembled WGS sequence"/>
</dbReference>
<evidence type="ECO:0000313" key="13">
    <source>
        <dbReference type="Proteomes" id="UP001189429"/>
    </source>
</evidence>
<comment type="catalytic activity">
    <reaction evidence="7">
        <text>L-threonyl-[protein] + ATP = O-phospho-L-threonyl-[protein] + ADP + H(+)</text>
        <dbReference type="Rhea" id="RHEA:46608"/>
        <dbReference type="Rhea" id="RHEA-COMP:11060"/>
        <dbReference type="Rhea" id="RHEA-COMP:11605"/>
        <dbReference type="ChEBI" id="CHEBI:15378"/>
        <dbReference type="ChEBI" id="CHEBI:30013"/>
        <dbReference type="ChEBI" id="CHEBI:30616"/>
        <dbReference type="ChEBI" id="CHEBI:61977"/>
        <dbReference type="ChEBI" id="CHEBI:456216"/>
        <dbReference type="EC" id="2.7.11.1"/>
    </reaction>
</comment>
<accession>A0ABN9WAL9</accession>
<dbReference type="PROSITE" id="PS50011">
    <property type="entry name" value="PROTEIN_KINASE_DOM"/>
    <property type="match status" value="1"/>
</dbReference>
<evidence type="ECO:0000256" key="3">
    <source>
        <dbReference type="ARBA" id="ARBA00022679"/>
    </source>
</evidence>
<feature type="region of interest" description="Disordered" evidence="10">
    <location>
        <begin position="1"/>
        <end position="63"/>
    </location>
</feature>
<evidence type="ECO:0000256" key="8">
    <source>
        <dbReference type="ARBA" id="ARBA00048679"/>
    </source>
</evidence>
<dbReference type="InterPro" id="IPR051131">
    <property type="entry name" value="NEK_Ser/Thr_kinase_NIMA"/>
</dbReference>
<evidence type="ECO:0000256" key="4">
    <source>
        <dbReference type="ARBA" id="ARBA00022741"/>
    </source>
</evidence>
<feature type="region of interest" description="Disordered" evidence="10">
    <location>
        <begin position="79"/>
        <end position="102"/>
    </location>
</feature>
<dbReference type="EMBL" id="CAUYUJ010018394">
    <property type="protein sequence ID" value="CAK0883284.1"/>
    <property type="molecule type" value="Genomic_DNA"/>
</dbReference>
<feature type="compositionally biased region" description="Basic and acidic residues" evidence="10">
    <location>
        <begin position="92"/>
        <end position="102"/>
    </location>
</feature>
<dbReference type="InterPro" id="IPR011009">
    <property type="entry name" value="Kinase-like_dom_sf"/>
</dbReference>
<proteinExistence type="predicted"/>
<keyword evidence="2" id="KW-0723">Serine/threonine-protein kinase</keyword>
<feature type="binding site" evidence="9">
    <location>
        <position position="218"/>
    </location>
    <ligand>
        <name>ATP</name>
        <dbReference type="ChEBI" id="CHEBI:30616"/>
    </ligand>
</feature>
<keyword evidence="13" id="KW-1185">Reference proteome</keyword>
<name>A0ABN9WAL9_9DINO</name>
<organism evidence="12 13">
    <name type="scientific">Prorocentrum cordatum</name>
    <dbReference type="NCBI Taxonomy" id="2364126"/>
    <lineage>
        <taxon>Eukaryota</taxon>
        <taxon>Sar</taxon>
        <taxon>Alveolata</taxon>
        <taxon>Dinophyceae</taxon>
        <taxon>Prorocentrales</taxon>
        <taxon>Prorocentraceae</taxon>
        <taxon>Prorocentrum</taxon>
    </lineage>
</organism>
<keyword evidence="5" id="KW-0418">Kinase</keyword>
<dbReference type="InterPro" id="IPR017441">
    <property type="entry name" value="Protein_kinase_ATP_BS"/>
</dbReference>
<dbReference type="PANTHER" id="PTHR44899">
    <property type="entry name" value="CAMK FAMILY PROTEIN KINASE"/>
    <property type="match status" value="1"/>
</dbReference>
<feature type="compositionally biased region" description="Low complexity" evidence="10">
    <location>
        <begin position="1"/>
        <end position="54"/>
    </location>
</feature>
<dbReference type="SMART" id="SM00220">
    <property type="entry name" value="S_TKc"/>
    <property type="match status" value="1"/>
</dbReference>
<evidence type="ECO:0000256" key="10">
    <source>
        <dbReference type="SAM" id="MobiDB-lite"/>
    </source>
</evidence>
<dbReference type="Gene3D" id="1.10.510.10">
    <property type="entry name" value="Transferase(Phosphotransferase) domain 1"/>
    <property type="match status" value="1"/>
</dbReference>
<evidence type="ECO:0000256" key="5">
    <source>
        <dbReference type="ARBA" id="ARBA00022777"/>
    </source>
</evidence>
<keyword evidence="6 9" id="KW-0067">ATP-binding</keyword>
<comment type="catalytic activity">
    <reaction evidence="8">
        <text>L-seryl-[protein] + ATP = O-phospho-L-seryl-[protein] + ADP + H(+)</text>
        <dbReference type="Rhea" id="RHEA:17989"/>
        <dbReference type="Rhea" id="RHEA-COMP:9863"/>
        <dbReference type="Rhea" id="RHEA-COMP:11604"/>
        <dbReference type="ChEBI" id="CHEBI:15378"/>
        <dbReference type="ChEBI" id="CHEBI:29999"/>
        <dbReference type="ChEBI" id="CHEBI:30616"/>
        <dbReference type="ChEBI" id="CHEBI:83421"/>
        <dbReference type="ChEBI" id="CHEBI:456216"/>
        <dbReference type="EC" id="2.7.11.1"/>
    </reaction>
</comment>
<evidence type="ECO:0000256" key="7">
    <source>
        <dbReference type="ARBA" id="ARBA00047899"/>
    </source>
</evidence>
<dbReference type="InterPro" id="IPR000719">
    <property type="entry name" value="Prot_kinase_dom"/>
</dbReference>
<comment type="caution">
    <text evidence="12">The sequence shown here is derived from an EMBL/GenBank/DDBJ whole genome shotgun (WGS) entry which is preliminary data.</text>
</comment>
<dbReference type="PROSITE" id="PS00107">
    <property type="entry name" value="PROTEIN_KINASE_ATP"/>
    <property type="match status" value="1"/>
</dbReference>
<sequence length="297" mass="31581">MAAAVSAAAPREGAAPPASGAAAAGAGAAPPAAGPLARRAESEAAPAATDCASPSHSVFSAGGRGALPSASCTLRTALGGEGRAGADGEQYEETRSERPRPAQELDAAGAELDRVLGVSGSVCALRERARPSGPRAAAEGRTAVGDARLLTLEGFMESFWELLWGVQREFCQAIARKPARRREDPRDVYDFERTLGSGTYGEVRLARDKATGARRAIKRVGRQFCGASDKLDEELEHLRVLDHPNIVKLYEHYEDNDHIYIVMDYCCGGELQTAVTKSREARQGLPEEFVSDVMQQT</sequence>
<protein>
    <recommendedName>
        <fullName evidence="1">non-specific serine/threonine protein kinase</fullName>
        <ecNumber evidence="1">2.7.11.1</ecNumber>
    </recommendedName>
</protein>
<dbReference type="SUPFAM" id="SSF56112">
    <property type="entry name" value="Protein kinase-like (PK-like)"/>
    <property type="match status" value="1"/>
</dbReference>
<keyword evidence="4 9" id="KW-0547">Nucleotide-binding</keyword>
<dbReference type="PANTHER" id="PTHR44899:SF10">
    <property type="entry name" value="NIMA-RELATED KINASE 2"/>
    <property type="match status" value="1"/>
</dbReference>